<name>A0A543JGC8_9PSEU</name>
<proteinExistence type="predicted"/>
<protein>
    <submittedName>
        <fullName evidence="2">Uncharacterized protein</fullName>
    </submittedName>
</protein>
<evidence type="ECO:0000313" key="2">
    <source>
        <dbReference type="EMBL" id="TQM81866.1"/>
    </source>
</evidence>
<keyword evidence="3" id="KW-1185">Reference proteome</keyword>
<dbReference type="Proteomes" id="UP000316628">
    <property type="component" value="Unassembled WGS sequence"/>
</dbReference>
<feature type="compositionally biased region" description="Basic and acidic residues" evidence="1">
    <location>
        <begin position="90"/>
        <end position="103"/>
    </location>
</feature>
<comment type="caution">
    <text evidence="2">The sequence shown here is derived from an EMBL/GenBank/DDBJ whole genome shotgun (WGS) entry which is preliminary data.</text>
</comment>
<reference evidence="2 3" key="1">
    <citation type="submission" date="2019-06" db="EMBL/GenBank/DDBJ databases">
        <title>Sequencing the genomes of 1000 actinobacteria strains.</title>
        <authorList>
            <person name="Klenk H.-P."/>
        </authorList>
    </citation>
    <scope>NUCLEOTIDE SEQUENCE [LARGE SCALE GENOMIC DNA]</scope>
    <source>
        <strain evidence="2 3">DSM 45456</strain>
    </source>
</reference>
<feature type="region of interest" description="Disordered" evidence="1">
    <location>
        <begin position="78"/>
        <end position="103"/>
    </location>
</feature>
<dbReference type="RefSeq" id="WP_170231855.1">
    <property type="nucleotide sequence ID" value="NZ_VFPP01000001.1"/>
</dbReference>
<sequence length="103" mass="11552">MEANLFSLVDATDRTRIFAWGMEVLDDDRTDAIVYRRDPETGRTFLGQHSSAESALNRYGRRIPLALVWEYEDPLEAFGAGQDVDGGDPAGRDGEHHDAADRR</sequence>
<gene>
    <name evidence="2" type="ORF">FHX81_4250</name>
</gene>
<evidence type="ECO:0000313" key="3">
    <source>
        <dbReference type="Proteomes" id="UP000316628"/>
    </source>
</evidence>
<dbReference type="EMBL" id="VFPP01000001">
    <property type="protein sequence ID" value="TQM81866.1"/>
    <property type="molecule type" value="Genomic_DNA"/>
</dbReference>
<accession>A0A543JGC8</accession>
<organism evidence="2 3">
    <name type="scientific">Saccharothrix saharensis</name>
    <dbReference type="NCBI Taxonomy" id="571190"/>
    <lineage>
        <taxon>Bacteria</taxon>
        <taxon>Bacillati</taxon>
        <taxon>Actinomycetota</taxon>
        <taxon>Actinomycetes</taxon>
        <taxon>Pseudonocardiales</taxon>
        <taxon>Pseudonocardiaceae</taxon>
        <taxon>Saccharothrix</taxon>
    </lineage>
</organism>
<evidence type="ECO:0000256" key="1">
    <source>
        <dbReference type="SAM" id="MobiDB-lite"/>
    </source>
</evidence>
<dbReference type="AlphaFoldDB" id="A0A543JGC8"/>